<feature type="transmembrane region" description="Helical" evidence="4">
    <location>
        <begin position="5"/>
        <end position="23"/>
    </location>
</feature>
<organism evidence="6 7">
    <name type="scientific">Terrilactibacillus laevilacticus</name>
    <dbReference type="NCBI Taxonomy" id="1380157"/>
    <lineage>
        <taxon>Bacteria</taxon>
        <taxon>Bacillati</taxon>
        <taxon>Bacillota</taxon>
        <taxon>Bacilli</taxon>
        <taxon>Bacillales</taxon>
        <taxon>Bacillaceae</taxon>
        <taxon>Terrilactibacillus</taxon>
    </lineage>
</organism>
<dbReference type="SUPFAM" id="SSF51230">
    <property type="entry name" value="Single hybrid motif"/>
    <property type="match status" value="1"/>
</dbReference>
<protein>
    <submittedName>
        <fullName evidence="6">Efflux RND transporter periplasmic adaptor subunit</fullName>
    </submittedName>
</protein>
<feature type="region of interest" description="Disordered" evidence="3">
    <location>
        <begin position="278"/>
        <end position="331"/>
    </location>
</feature>
<proteinExistence type="predicted"/>
<evidence type="ECO:0000313" key="6">
    <source>
        <dbReference type="EMBL" id="MFD2617294.1"/>
    </source>
</evidence>
<dbReference type="RefSeq" id="WP_141190834.1">
    <property type="nucleotide sequence ID" value="NZ_JBHUMR010000009.1"/>
</dbReference>
<evidence type="ECO:0000259" key="5">
    <source>
        <dbReference type="Pfam" id="PF25990"/>
    </source>
</evidence>
<comment type="caution">
    <text evidence="6">The sequence shown here is derived from an EMBL/GenBank/DDBJ whole genome shotgun (WGS) entry which is preliminary data.</text>
</comment>
<dbReference type="InterPro" id="IPR011053">
    <property type="entry name" value="Single_hybrid_motif"/>
</dbReference>
<comment type="subcellular location">
    <subcellularLocation>
        <location evidence="1">Cell envelope</location>
    </subcellularLocation>
</comment>
<feature type="compositionally biased region" description="Low complexity" evidence="3">
    <location>
        <begin position="285"/>
        <end position="303"/>
    </location>
</feature>
<keyword evidence="4" id="KW-1133">Transmembrane helix</keyword>
<keyword evidence="2" id="KW-0175">Coiled coil</keyword>
<dbReference type="Gene3D" id="2.40.30.170">
    <property type="match status" value="1"/>
</dbReference>
<feature type="domain" description="YknX-like beta-barrel" evidence="5">
    <location>
        <begin position="137"/>
        <end position="209"/>
    </location>
</feature>
<dbReference type="Gene3D" id="2.40.420.20">
    <property type="match status" value="1"/>
</dbReference>
<feature type="compositionally biased region" description="Gly residues" evidence="3">
    <location>
        <begin position="304"/>
        <end position="331"/>
    </location>
</feature>
<evidence type="ECO:0000256" key="2">
    <source>
        <dbReference type="ARBA" id="ARBA00023054"/>
    </source>
</evidence>
<accession>A0ABW5PRL9</accession>
<evidence type="ECO:0000256" key="4">
    <source>
        <dbReference type="SAM" id="Phobius"/>
    </source>
</evidence>
<sequence>MKKWIISAIIVVIIIGGGTTWYVKQQSQPAVARSITQTATVQKGTIESKISDSGTLESAIDKDIEATESKTISEINVSEDDTVEKGDTLLTYTDGTILTAPYDGTITKINVTEDGMTKEGQAAFHIINYKSFNTVLQVDELDIPKVKVGQNVNITVNAYDDEKFTGKVTSIAKEGDVSNGVSTFDVTVHVTHSKATDSLKIGMSATADIITSKKNNILYVPVDAIHKSGNQSYVITTQANSQDNTNNESKNQVAVTTGINNDSFIEIKSGLQEGETVQLPSITRSSSSSSSSSSASQSQFGRGMINGGNFGGNFGGGQRQGGMQQGGGNKQ</sequence>
<keyword evidence="7" id="KW-1185">Reference proteome</keyword>
<dbReference type="Pfam" id="PF25990">
    <property type="entry name" value="Beta-barrel_YknX"/>
    <property type="match status" value="1"/>
</dbReference>
<dbReference type="EMBL" id="JBHUMR010000009">
    <property type="protein sequence ID" value="MFD2617294.1"/>
    <property type="molecule type" value="Genomic_DNA"/>
</dbReference>
<dbReference type="InterPro" id="IPR050465">
    <property type="entry name" value="UPF0194_transport"/>
</dbReference>
<name>A0ABW5PRL9_9BACI</name>
<keyword evidence="4" id="KW-0812">Transmembrane</keyword>
<gene>
    <name evidence="6" type="ORF">ACFSTF_08205</name>
</gene>
<dbReference type="PANTHER" id="PTHR32347">
    <property type="entry name" value="EFFLUX SYSTEM COMPONENT YKNX-RELATED"/>
    <property type="match status" value="1"/>
</dbReference>
<dbReference type="PANTHER" id="PTHR32347:SF14">
    <property type="entry name" value="EFFLUX SYSTEM COMPONENT YKNX-RELATED"/>
    <property type="match status" value="1"/>
</dbReference>
<dbReference type="Proteomes" id="UP001597458">
    <property type="component" value="Unassembled WGS sequence"/>
</dbReference>
<keyword evidence="4" id="KW-0472">Membrane</keyword>
<evidence type="ECO:0000256" key="3">
    <source>
        <dbReference type="SAM" id="MobiDB-lite"/>
    </source>
</evidence>
<reference evidence="7" key="1">
    <citation type="journal article" date="2019" name="Int. J. Syst. Evol. Microbiol.">
        <title>The Global Catalogue of Microorganisms (GCM) 10K type strain sequencing project: providing services to taxonomists for standard genome sequencing and annotation.</title>
        <authorList>
            <consortium name="The Broad Institute Genomics Platform"/>
            <consortium name="The Broad Institute Genome Sequencing Center for Infectious Disease"/>
            <person name="Wu L."/>
            <person name="Ma J."/>
        </authorList>
    </citation>
    <scope>NUCLEOTIDE SEQUENCE [LARGE SCALE GENOMIC DNA]</scope>
    <source>
        <strain evidence="7">TISTR 2241</strain>
    </source>
</reference>
<evidence type="ECO:0000256" key="1">
    <source>
        <dbReference type="ARBA" id="ARBA00004196"/>
    </source>
</evidence>
<evidence type="ECO:0000313" key="7">
    <source>
        <dbReference type="Proteomes" id="UP001597458"/>
    </source>
</evidence>
<dbReference type="InterPro" id="IPR058636">
    <property type="entry name" value="Beta-barrel_YknX"/>
</dbReference>
<dbReference type="Gene3D" id="2.40.50.100">
    <property type="match status" value="1"/>
</dbReference>